<dbReference type="RefSeq" id="WP_330089058.1">
    <property type="nucleotide sequence ID" value="NZ_JAUGZK010000016.1"/>
</dbReference>
<proteinExistence type="predicted"/>
<organism evidence="3 4">
    <name type="scientific">Alkalimonas mucilaginosa</name>
    <dbReference type="NCBI Taxonomy" id="3057676"/>
    <lineage>
        <taxon>Bacteria</taxon>
        <taxon>Pseudomonadati</taxon>
        <taxon>Pseudomonadota</taxon>
        <taxon>Gammaproteobacteria</taxon>
        <taxon>Alkalimonas</taxon>
    </lineage>
</organism>
<feature type="domain" description="Bacterial toxin 44" evidence="2">
    <location>
        <begin position="283"/>
        <end position="358"/>
    </location>
</feature>
<dbReference type="Proteomes" id="UP001339167">
    <property type="component" value="Unassembled WGS sequence"/>
</dbReference>
<dbReference type="InterPro" id="IPR028946">
    <property type="entry name" value="Ntox44"/>
</dbReference>
<protein>
    <submittedName>
        <fullName evidence="3">Polymorphic toxin type 44 domain-containing protein</fullName>
    </submittedName>
</protein>
<name>A0ABU7JJ87_9GAMM</name>
<comment type="caution">
    <text evidence="3">The sequence shown here is derived from an EMBL/GenBank/DDBJ whole genome shotgun (WGS) entry which is preliminary data.</text>
</comment>
<dbReference type="EMBL" id="JAUGZK010000016">
    <property type="protein sequence ID" value="MEE2025747.1"/>
    <property type="molecule type" value="Genomic_DNA"/>
</dbReference>
<evidence type="ECO:0000313" key="3">
    <source>
        <dbReference type="EMBL" id="MEE2025747.1"/>
    </source>
</evidence>
<dbReference type="Pfam" id="PF15607">
    <property type="entry name" value="Ntox44"/>
    <property type="match status" value="1"/>
</dbReference>
<sequence>MLHGLMCRKWQHFIWVSLAALSIGSANASCVELRENSEVTLSTAASSNGEICITLRDLHPSETYFMVDKSYPGMNSPALVGYDARWQLTNGSTVYNKNIYADFDMTKINLQSHDRATLRLKKAQNGANYDYTFNIINNREIQGFSIISVVMNAKPIASSQPTPPAPPPRGECDYIGGIFICTDPLRAPVVTSSSNAVLIGDIVALSGPQCNANNRPPTPAPYARDGSGRQLNLNKILRDEKAWLTKINTATSNANLRLMVIMQRNLQVFSMGAIYDVKDSLSPWAGNDDFGNFLYGAVMQVQGFSGSDTQRFSAAYQAIQNGNGITWSSATQGIYNFITNTGDETGDPEMVMRGYRYARDIHSQNPSDSKTLSCIDDRTLSQLSTPGTGGGSEGSDSSGIGGGGTLWSSCELWHFPSGLSNGMFYLETNCRFWMMPW</sequence>
<accession>A0ABU7JJ87</accession>
<evidence type="ECO:0000259" key="2">
    <source>
        <dbReference type="Pfam" id="PF15607"/>
    </source>
</evidence>
<reference evidence="3 4" key="1">
    <citation type="submission" date="2023-06" db="EMBL/GenBank/DDBJ databases">
        <title>Alkalimonas sp., MEB004 an alkaliphilic bacterium isolated from Lonar Lake, India.</title>
        <authorList>
            <person name="Joshi A."/>
            <person name="Thite S."/>
        </authorList>
    </citation>
    <scope>NUCLEOTIDE SEQUENCE [LARGE SCALE GENOMIC DNA]</scope>
    <source>
        <strain evidence="3 4">MEB004</strain>
    </source>
</reference>
<keyword evidence="1" id="KW-0732">Signal</keyword>
<evidence type="ECO:0000313" key="4">
    <source>
        <dbReference type="Proteomes" id="UP001339167"/>
    </source>
</evidence>
<evidence type="ECO:0000256" key="1">
    <source>
        <dbReference type="SAM" id="SignalP"/>
    </source>
</evidence>
<feature type="chain" id="PRO_5045962509" evidence="1">
    <location>
        <begin position="29"/>
        <end position="437"/>
    </location>
</feature>
<gene>
    <name evidence="3" type="ORF">QWF21_16030</name>
</gene>
<keyword evidence="4" id="KW-1185">Reference proteome</keyword>
<feature type="signal peptide" evidence="1">
    <location>
        <begin position="1"/>
        <end position="28"/>
    </location>
</feature>